<feature type="domain" description="F-box" evidence="1">
    <location>
        <begin position="11"/>
        <end position="60"/>
    </location>
</feature>
<dbReference type="Pfam" id="PF00646">
    <property type="entry name" value="F-box"/>
    <property type="match status" value="1"/>
</dbReference>
<sequence length="464" mass="53973">MAKCLKLESSDDRISALPDEVLIHILSFLPTQNAVTTSVLSKRWRYLYTLVSSLDLMTDVYDDDRDLDEVEKASRFMNFVDRALFFRDIPSIVRFRLAYYQYIDPMRIDGWLRALMWHNIQEIDLCNYFEEEFQGLPLPAPLFCCETLVVLKVNLQWNNRDLKVPSRIWLPNLKILHIRDICFPDDASGENLFSSCPVLEEVVLHGCFFGDGCLKFKISSSALKRLTIESVTTTSLPDKKFQIMINTPNLVYLNYSISGNQSLVLVNVQSLAEVLITCDTAYYWENPAAATDVFRGIKDTQSLHLSNNTLVGLKYHEVPIPSFEKMTYLKIWDWDFLPGSDVLEYFLAHCVVLETLVFEEQLTKGNTSIQYSLQKAPLARMLCRLKKIVIRSLEMRQSEAYMQIIEFFLNNASILEELNIHITRHLSEQQEKMMVNEILARYQESERNLKFSFMQGIKLMFQFE</sequence>
<name>A0AAV5JID6_9ROSI</name>
<protein>
    <recommendedName>
        <fullName evidence="1">F-box domain-containing protein</fullName>
    </recommendedName>
</protein>
<organism evidence="2 3">
    <name type="scientific">Rubroshorea leprosula</name>
    <dbReference type="NCBI Taxonomy" id="152421"/>
    <lineage>
        <taxon>Eukaryota</taxon>
        <taxon>Viridiplantae</taxon>
        <taxon>Streptophyta</taxon>
        <taxon>Embryophyta</taxon>
        <taxon>Tracheophyta</taxon>
        <taxon>Spermatophyta</taxon>
        <taxon>Magnoliopsida</taxon>
        <taxon>eudicotyledons</taxon>
        <taxon>Gunneridae</taxon>
        <taxon>Pentapetalae</taxon>
        <taxon>rosids</taxon>
        <taxon>malvids</taxon>
        <taxon>Malvales</taxon>
        <taxon>Dipterocarpaceae</taxon>
        <taxon>Rubroshorea</taxon>
    </lineage>
</organism>
<evidence type="ECO:0000313" key="3">
    <source>
        <dbReference type="Proteomes" id="UP001054252"/>
    </source>
</evidence>
<dbReference type="EMBL" id="BPVZ01000041">
    <property type="protein sequence ID" value="GKV14378.1"/>
    <property type="molecule type" value="Genomic_DNA"/>
</dbReference>
<dbReference type="Proteomes" id="UP001054252">
    <property type="component" value="Unassembled WGS sequence"/>
</dbReference>
<gene>
    <name evidence="2" type="ORF">SLEP1_g25273</name>
</gene>
<dbReference type="Pfam" id="PF24758">
    <property type="entry name" value="LRR_At5g56370"/>
    <property type="match status" value="1"/>
</dbReference>
<dbReference type="Gene3D" id="1.20.1280.50">
    <property type="match status" value="1"/>
</dbReference>
<dbReference type="PANTHER" id="PTHR31900:SF34">
    <property type="entry name" value="EMB|CAB62440.1-RELATED"/>
    <property type="match status" value="1"/>
</dbReference>
<keyword evidence="3" id="KW-1185">Reference proteome</keyword>
<dbReference type="Gene3D" id="3.80.10.10">
    <property type="entry name" value="Ribonuclease Inhibitor"/>
    <property type="match status" value="1"/>
</dbReference>
<dbReference type="InterPro" id="IPR050232">
    <property type="entry name" value="FBL13/AtMIF1-like"/>
</dbReference>
<dbReference type="InterPro" id="IPR001810">
    <property type="entry name" value="F-box_dom"/>
</dbReference>
<evidence type="ECO:0000313" key="2">
    <source>
        <dbReference type="EMBL" id="GKV14378.1"/>
    </source>
</evidence>
<dbReference type="AlphaFoldDB" id="A0AAV5JID6"/>
<dbReference type="PANTHER" id="PTHR31900">
    <property type="entry name" value="F-BOX/RNI SUPERFAMILY PROTEIN-RELATED"/>
    <property type="match status" value="1"/>
</dbReference>
<dbReference type="InterPro" id="IPR053781">
    <property type="entry name" value="F-box_AtFBL13-like"/>
</dbReference>
<dbReference type="InterPro" id="IPR036047">
    <property type="entry name" value="F-box-like_dom_sf"/>
</dbReference>
<dbReference type="InterPro" id="IPR055411">
    <property type="entry name" value="LRR_FXL15/At3g58940/PEG3-like"/>
</dbReference>
<dbReference type="SUPFAM" id="SSF52058">
    <property type="entry name" value="L domain-like"/>
    <property type="match status" value="1"/>
</dbReference>
<comment type="caution">
    <text evidence="2">The sequence shown here is derived from an EMBL/GenBank/DDBJ whole genome shotgun (WGS) entry which is preliminary data.</text>
</comment>
<proteinExistence type="predicted"/>
<reference evidence="2 3" key="1">
    <citation type="journal article" date="2021" name="Commun. Biol.">
        <title>The genome of Shorea leprosula (Dipterocarpaceae) highlights the ecological relevance of drought in aseasonal tropical rainforests.</title>
        <authorList>
            <person name="Ng K.K.S."/>
            <person name="Kobayashi M.J."/>
            <person name="Fawcett J.A."/>
            <person name="Hatakeyama M."/>
            <person name="Paape T."/>
            <person name="Ng C.H."/>
            <person name="Ang C.C."/>
            <person name="Tnah L.H."/>
            <person name="Lee C.T."/>
            <person name="Nishiyama T."/>
            <person name="Sese J."/>
            <person name="O'Brien M.J."/>
            <person name="Copetti D."/>
            <person name="Mohd Noor M.I."/>
            <person name="Ong R.C."/>
            <person name="Putra M."/>
            <person name="Sireger I.Z."/>
            <person name="Indrioko S."/>
            <person name="Kosugi Y."/>
            <person name="Izuno A."/>
            <person name="Isagi Y."/>
            <person name="Lee S.L."/>
            <person name="Shimizu K.K."/>
        </authorList>
    </citation>
    <scope>NUCLEOTIDE SEQUENCE [LARGE SCALE GENOMIC DNA]</scope>
    <source>
        <strain evidence="2">214</strain>
    </source>
</reference>
<evidence type="ECO:0000259" key="1">
    <source>
        <dbReference type="PROSITE" id="PS50181"/>
    </source>
</evidence>
<accession>A0AAV5JID6</accession>
<dbReference type="PROSITE" id="PS50181">
    <property type="entry name" value="FBOX"/>
    <property type="match status" value="1"/>
</dbReference>
<dbReference type="CDD" id="cd22160">
    <property type="entry name" value="F-box_AtFBL13-like"/>
    <property type="match status" value="1"/>
</dbReference>
<dbReference type="SUPFAM" id="SSF81383">
    <property type="entry name" value="F-box domain"/>
    <property type="match status" value="1"/>
</dbReference>
<dbReference type="InterPro" id="IPR032675">
    <property type="entry name" value="LRR_dom_sf"/>
</dbReference>